<reference evidence="1" key="1">
    <citation type="journal article" date="2017" name="Virus Genes">
        <title>The complete genome sequence of a third distinct baculovirus isolated from the true armyworm, Mythimna unipuncta, contains two copies of the lef-7 gene.</title>
        <authorList>
            <person name="Harrison R.L."/>
            <person name="Mowery J.D."/>
            <person name="Rowley D.L."/>
            <person name="Bauchan G.R."/>
            <person name="Theilmann D.A."/>
            <person name="Rohrmann G.F."/>
            <person name="Erlandson M.A."/>
        </authorList>
    </citation>
    <scope>NUCLEOTIDE SEQUENCE [LARGE SCALE GENOMIC DNA]</scope>
    <source>
        <strain evidence="1">#7</strain>
    </source>
</reference>
<name>A0A2K9VS60_9ABAC</name>
<proteinExistence type="predicted"/>
<organism evidence="1 2">
    <name type="scientific">Mythimna unipuncta nucleopolyhedrovirus</name>
    <dbReference type="NCBI Taxonomy" id="447897"/>
    <lineage>
        <taxon>Viruses</taxon>
        <taxon>Viruses incertae sedis</taxon>
        <taxon>Naldaviricetes</taxon>
        <taxon>Lefavirales</taxon>
        <taxon>Baculoviridae</taxon>
        <taxon>Alphabaculovirus</taxon>
    </lineage>
</organism>
<evidence type="ECO:0000313" key="2">
    <source>
        <dbReference type="Proteomes" id="UP000297194"/>
    </source>
</evidence>
<dbReference type="GeneID" id="40526970"/>
<sequence>MNRADEVAVVKILTEGKIRANYRANMDMVRRNDPMDRENIQKFLSRNYRNEDDAVGECLGRTADERRRVHQRLEMALNRRDYHYQQYNNNR</sequence>
<accession>A0A2K9VS60</accession>
<dbReference type="RefSeq" id="YP_009666690.1">
    <property type="nucleotide sequence ID" value="NC_043530.1"/>
</dbReference>
<dbReference type="Proteomes" id="UP000297194">
    <property type="component" value="Segment"/>
</dbReference>
<evidence type="ECO:0000313" key="1">
    <source>
        <dbReference type="EMBL" id="AUV65297.1"/>
    </source>
</evidence>
<keyword evidence="2" id="KW-1185">Reference proteome</keyword>
<dbReference type="EMBL" id="MF375894">
    <property type="protein sequence ID" value="AUV65297.1"/>
    <property type="molecule type" value="Genomic_DNA"/>
</dbReference>
<protein>
    <submittedName>
        <fullName evidence="1">BRO-A</fullName>
    </submittedName>
</protein>
<dbReference type="KEGG" id="vg:40526970"/>